<dbReference type="Pfam" id="PF03795">
    <property type="entry name" value="YCII"/>
    <property type="match status" value="1"/>
</dbReference>
<dbReference type="InterPro" id="IPR011008">
    <property type="entry name" value="Dimeric_a/b-barrel"/>
</dbReference>
<protein>
    <submittedName>
        <fullName evidence="3">YciI family protein</fullName>
    </submittedName>
</protein>
<name>A0ABV9NJD5_9GAMM</name>
<comment type="similarity">
    <text evidence="1">Belongs to the YciI family.</text>
</comment>
<accession>A0ABV9NJD5</accession>
<comment type="caution">
    <text evidence="3">The sequence shown here is derived from an EMBL/GenBank/DDBJ whole genome shotgun (WGS) entry which is preliminary data.</text>
</comment>
<evidence type="ECO:0000259" key="2">
    <source>
        <dbReference type="Pfam" id="PF03795"/>
    </source>
</evidence>
<dbReference type="PANTHER" id="PTHR37828">
    <property type="entry name" value="GSR2449 PROTEIN"/>
    <property type="match status" value="1"/>
</dbReference>
<keyword evidence="4" id="KW-1185">Reference proteome</keyword>
<dbReference type="InterPro" id="IPR005545">
    <property type="entry name" value="YCII"/>
</dbReference>
<dbReference type="EMBL" id="JBHSGG010000011">
    <property type="protein sequence ID" value="MFC4727399.1"/>
    <property type="molecule type" value="Genomic_DNA"/>
</dbReference>
<dbReference type="RefSeq" id="WP_377003414.1">
    <property type="nucleotide sequence ID" value="NZ_JBHSGG010000011.1"/>
</dbReference>
<evidence type="ECO:0000313" key="4">
    <source>
        <dbReference type="Proteomes" id="UP001595892"/>
    </source>
</evidence>
<dbReference type="PANTHER" id="PTHR37828:SF1">
    <property type="entry name" value="YCII-RELATED DOMAIN-CONTAINING PROTEIN"/>
    <property type="match status" value="1"/>
</dbReference>
<dbReference type="Proteomes" id="UP001595892">
    <property type="component" value="Unassembled WGS sequence"/>
</dbReference>
<evidence type="ECO:0000256" key="1">
    <source>
        <dbReference type="ARBA" id="ARBA00007689"/>
    </source>
</evidence>
<proteinExistence type="inferred from homology"/>
<sequence length="91" mass="9676">MSDALAPGTYFLVLAMRTPAFDPAVGPRHRVFLDALAAERRLAATGGFSDGSGGAYLLRAADLDEATAIAHRDPLHLEGASVLSVREWVVR</sequence>
<gene>
    <name evidence="3" type="ORF">ACFO3Q_04345</name>
</gene>
<reference evidence="4" key="1">
    <citation type="journal article" date="2019" name="Int. J. Syst. Evol. Microbiol.">
        <title>The Global Catalogue of Microorganisms (GCM) 10K type strain sequencing project: providing services to taxonomists for standard genome sequencing and annotation.</title>
        <authorList>
            <consortium name="The Broad Institute Genomics Platform"/>
            <consortium name="The Broad Institute Genome Sequencing Center for Infectious Disease"/>
            <person name="Wu L."/>
            <person name="Ma J."/>
        </authorList>
    </citation>
    <scope>NUCLEOTIDE SEQUENCE [LARGE SCALE GENOMIC DNA]</scope>
    <source>
        <strain evidence="4">CGMCC 1.13574</strain>
    </source>
</reference>
<dbReference type="SUPFAM" id="SSF54909">
    <property type="entry name" value="Dimeric alpha+beta barrel"/>
    <property type="match status" value="1"/>
</dbReference>
<organism evidence="3 4">
    <name type="scientific">Coralloluteibacterium thermophilum</name>
    <dbReference type="NCBI Taxonomy" id="2707049"/>
    <lineage>
        <taxon>Bacteria</taxon>
        <taxon>Pseudomonadati</taxon>
        <taxon>Pseudomonadota</taxon>
        <taxon>Gammaproteobacteria</taxon>
        <taxon>Lysobacterales</taxon>
        <taxon>Lysobacteraceae</taxon>
        <taxon>Coralloluteibacterium</taxon>
    </lineage>
</organism>
<evidence type="ECO:0000313" key="3">
    <source>
        <dbReference type="EMBL" id="MFC4727399.1"/>
    </source>
</evidence>
<feature type="domain" description="YCII-related" evidence="2">
    <location>
        <begin position="22"/>
        <end position="88"/>
    </location>
</feature>